<feature type="domain" description="Helitron helicase-like" evidence="1">
    <location>
        <begin position="74"/>
        <end position="150"/>
    </location>
</feature>
<reference evidence="2 3" key="1">
    <citation type="journal article" date="2023" name="BMC Biol.">
        <title>The compact genome of the sponge Oopsacas minuta (Hexactinellida) is lacking key metazoan core genes.</title>
        <authorList>
            <person name="Santini S."/>
            <person name="Schenkelaars Q."/>
            <person name="Jourda C."/>
            <person name="Duchesne M."/>
            <person name="Belahbib H."/>
            <person name="Rocher C."/>
            <person name="Selva M."/>
            <person name="Riesgo A."/>
            <person name="Vervoort M."/>
            <person name="Leys S.P."/>
            <person name="Kodjabachian L."/>
            <person name="Le Bivic A."/>
            <person name="Borchiellini C."/>
            <person name="Claverie J.M."/>
            <person name="Renard E."/>
        </authorList>
    </citation>
    <scope>NUCLEOTIDE SEQUENCE [LARGE SCALE GENOMIC DNA]</scope>
    <source>
        <strain evidence="2">SPO-2</strain>
    </source>
</reference>
<dbReference type="Pfam" id="PF14214">
    <property type="entry name" value="Helitron_like_N"/>
    <property type="match status" value="1"/>
</dbReference>
<dbReference type="AlphaFoldDB" id="A0AAV7JVM6"/>
<protein>
    <recommendedName>
        <fullName evidence="1">Helitron helicase-like domain-containing protein</fullName>
    </recommendedName>
</protein>
<dbReference type="InterPro" id="IPR025476">
    <property type="entry name" value="Helitron_helicase-like"/>
</dbReference>
<gene>
    <name evidence="2" type="ORF">LOD99_4075</name>
</gene>
<dbReference type="PANTHER" id="PTHR45786:SF74">
    <property type="entry name" value="ATP-DEPENDENT DNA HELICASE"/>
    <property type="match status" value="1"/>
</dbReference>
<keyword evidence="3" id="KW-1185">Reference proteome</keyword>
<organism evidence="2 3">
    <name type="scientific">Oopsacas minuta</name>
    <dbReference type="NCBI Taxonomy" id="111878"/>
    <lineage>
        <taxon>Eukaryota</taxon>
        <taxon>Metazoa</taxon>
        <taxon>Porifera</taxon>
        <taxon>Hexactinellida</taxon>
        <taxon>Hexasterophora</taxon>
        <taxon>Lyssacinosida</taxon>
        <taxon>Leucopsacidae</taxon>
        <taxon>Oopsacas</taxon>
    </lineage>
</organism>
<accession>A0AAV7JVM6</accession>
<evidence type="ECO:0000313" key="3">
    <source>
        <dbReference type="Proteomes" id="UP001165289"/>
    </source>
</evidence>
<evidence type="ECO:0000259" key="1">
    <source>
        <dbReference type="Pfam" id="PF14214"/>
    </source>
</evidence>
<sequence>MRNINAIDIKFTILEGGIGDPRTCSAPSALDIAVLLPGDGYSETVINRDIVLSDGWHINIPNSKSRGTVTALDFYCYQLMVRSGLNHLHLSGRQFHQYIVNMYAKIEQQRLKYIKLNQQQILVDLYSGLADALARGDAEVEELGQKIILP</sequence>
<comment type="caution">
    <text evidence="2">The sequence shown here is derived from an EMBL/GenBank/DDBJ whole genome shotgun (WGS) entry which is preliminary data.</text>
</comment>
<dbReference type="Proteomes" id="UP001165289">
    <property type="component" value="Unassembled WGS sequence"/>
</dbReference>
<name>A0AAV7JVM6_9METZ</name>
<evidence type="ECO:0000313" key="2">
    <source>
        <dbReference type="EMBL" id="KAI6652998.1"/>
    </source>
</evidence>
<dbReference type="EMBL" id="JAKMXF010000296">
    <property type="protein sequence ID" value="KAI6652998.1"/>
    <property type="molecule type" value="Genomic_DNA"/>
</dbReference>
<dbReference type="PANTHER" id="PTHR45786">
    <property type="entry name" value="DNA BINDING PROTEIN-LIKE"/>
    <property type="match status" value="1"/>
</dbReference>
<proteinExistence type="predicted"/>